<evidence type="ECO:0000256" key="8">
    <source>
        <dbReference type="ARBA" id="ARBA00023204"/>
    </source>
</evidence>
<dbReference type="OrthoDB" id="9802365at2"/>
<feature type="domain" description="HhH-GPD" evidence="10">
    <location>
        <begin position="55"/>
        <end position="219"/>
    </location>
</feature>
<dbReference type="GO" id="GO:0046872">
    <property type="term" value="F:metal ion binding"/>
    <property type="evidence" value="ECO:0007669"/>
    <property type="project" value="UniProtKB-KW"/>
</dbReference>
<dbReference type="SUPFAM" id="SSF48150">
    <property type="entry name" value="DNA-glycosylase"/>
    <property type="match status" value="1"/>
</dbReference>
<organism evidence="11 12">
    <name type="scientific">Silvibacterium dinghuense</name>
    <dbReference type="NCBI Taxonomy" id="1560006"/>
    <lineage>
        <taxon>Bacteria</taxon>
        <taxon>Pseudomonadati</taxon>
        <taxon>Acidobacteriota</taxon>
        <taxon>Terriglobia</taxon>
        <taxon>Terriglobales</taxon>
        <taxon>Acidobacteriaceae</taxon>
        <taxon>Silvibacterium</taxon>
    </lineage>
</organism>
<dbReference type="CDD" id="cd00056">
    <property type="entry name" value="ENDO3c"/>
    <property type="match status" value="1"/>
</dbReference>
<dbReference type="Pfam" id="PF00633">
    <property type="entry name" value="HHH"/>
    <property type="match status" value="1"/>
</dbReference>
<dbReference type="SMART" id="SM00478">
    <property type="entry name" value="ENDO3c"/>
    <property type="match status" value="1"/>
</dbReference>
<keyword evidence="9" id="KW-0326">Glycosidase</keyword>
<dbReference type="InterPro" id="IPR011257">
    <property type="entry name" value="DNA_glycosylase"/>
</dbReference>
<dbReference type="GO" id="GO:0051539">
    <property type="term" value="F:4 iron, 4 sulfur cluster binding"/>
    <property type="evidence" value="ECO:0007669"/>
    <property type="project" value="UniProtKB-KW"/>
</dbReference>
<comment type="caution">
    <text evidence="11">The sequence shown here is derived from an EMBL/GenBank/DDBJ whole genome shotgun (WGS) entry which is preliminary data.</text>
</comment>
<evidence type="ECO:0000256" key="2">
    <source>
        <dbReference type="ARBA" id="ARBA00022485"/>
    </source>
</evidence>
<keyword evidence="4" id="KW-0227">DNA damage</keyword>
<dbReference type="InterPro" id="IPR023170">
    <property type="entry name" value="HhH_base_excis_C"/>
</dbReference>
<name>A0A4Q1SDG9_9BACT</name>
<dbReference type="PIRSF" id="PIRSF001435">
    <property type="entry name" value="Nth"/>
    <property type="match status" value="1"/>
</dbReference>
<dbReference type="GO" id="GO:0003677">
    <property type="term" value="F:DNA binding"/>
    <property type="evidence" value="ECO:0007669"/>
    <property type="project" value="InterPro"/>
</dbReference>
<evidence type="ECO:0000256" key="4">
    <source>
        <dbReference type="ARBA" id="ARBA00022763"/>
    </source>
</evidence>
<reference evidence="11 12" key="1">
    <citation type="journal article" date="2016" name="Int. J. Syst. Evol. Microbiol.">
        <title>Acidipila dinghuensis sp. nov., an acidobacterium isolated from forest soil.</title>
        <authorList>
            <person name="Jiang Y.W."/>
            <person name="Wang J."/>
            <person name="Chen M.H."/>
            <person name="Lv Y.Y."/>
            <person name="Qiu L.H."/>
        </authorList>
    </citation>
    <scope>NUCLEOTIDE SEQUENCE [LARGE SCALE GENOMIC DNA]</scope>
    <source>
        <strain evidence="11 12">DHOF10</strain>
    </source>
</reference>
<keyword evidence="8" id="KW-0234">DNA repair</keyword>
<keyword evidence="5" id="KW-0378">Hydrolase</keyword>
<evidence type="ECO:0000259" key="10">
    <source>
        <dbReference type="SMART" id="SM00478"/>
    </source>
</evidence>
<dbReference type="EMBL" id="SDMK01000002">
    <property type="protein sequence ID" value="RXS95276.1"/>
    <property type="molecule type" value="Genomic_DNA"/>
</dbReference>
<dbReference type="Pfam" id="PF00730">
    <property type="entry name" value="HhH-GPD"/>
    <property type="match status" value="1"/>
</dbReference>
<dbReference type="GO" id="GO:0006284">
    <property type="term" value="P:base-excision repair"/>
    <property type="evidence" value="ECO:0007669"/>
    <property type="project" value="InterPro"/>
</dbReference>
<keyword evidence="7" id="KW-0411">Iron-sulfur</keyword>
<evidence type="ECO:0000256" key="9">
    <source>
        <dbReference type="ARBA" id="ARBA00023295"/>
    </source>
</evidence>
<keyword evidence="6" id="KW-0408">Iron</keyword>
<keyword evidence="12" id="KW-1185">Reference proteome</keyword>
<dbReference type="AlphaFoldDB" id="A0A4Q1SDG9"/>
<evidence type="ECO:0000256" key="3">
    <source>
        <dbReference type="ARBA" id="ARBA00022723"/>
    </source>
</evidence>
<gene>
    <name evidence="11" type="ORF">ESZ00_11820</name>
</gene>
<proteinExistence type="inferred from homology"/>
<keyword evidence="2" id="KW-0004">4Fe-4S</keyword>
<keyword evidence="3" id="KW-0479">Metal-binding</keyword>
<dbReference type="InterPro" id="IPR003265">
    <property type="entry name" value="HhH-GPD_domain"/>
</dbReference>
<dbReference type="PANTHER" id="PTHR10359">
    <property type="entry name" value="A/G-SPECIFIC ADENINE GLYCOSYLASE/ENDONUCLEASE III"/>
    <property type="match status" value="1"/>
</dbReference>
<dbReference type="Gene3D" id="1.10.340.30">
    <property type="entry name" value="Hypothetical protein, domain 2"/>
    <property type="match status" value="1"/>
</dbReference>
<evidence type="ECO:0000313" key="11">
    <source>
        <dbReference type="EMBL" id="RXS95276.1"/>
    </source>
</evidence>
<accession>A0A4Q1SDG9</accession>
<dbReference type="RefSeq" id="WP_129208474.1">
    <property type="nucleotide sequence ID" value="NZ_BMGU01000003.1"/>
</dbReference>
<dbReference type="Proteomes" id="UP000290253">
    <property type="component" value="Unassembled WGS sequence"/>
</dbReference>
<evidence type="ECO:0000256" key="6">
    <source>
        <dbReference type="ARBA" id="ARBA00023004"/>
    </source>
</evidence>
<evidence type="ECO:0000256" key="7">
    <source>
        <dbReference type="ARBA" id="ARBA00023014"/>
    </source>
</evidence>
<dbReference type="PANTHER" id="PTHR10359:SF19">
    <property type="entry name" value="DNA REPAIR GLYCOSYLASE MJ1434-RELATED"/>
    <property type="match status" value="1"/>
</dbReference>
<sequence length="257" mass="28276">MTSRPAQRSSRESAAVSADHARRLRALYRHLAKHFGPLGWWPAESAFEVIIGAYLTQNTAWTSVERSIANLRAYSALTLEGVRKMPVETLLLLIRPSGYMIRKAAALKAFVAWLDAHYAGSLDALASVPMEQARLELLALPGVGPETADAILLYALHQPAMVVDEYLRRIVTRHGLLHAKPRHEKIQSLAVAAFHDDAPNSLVRHFNEFHAVVVEVGKRWCRPVPRCADCPLAFDLAHIGGKPVGNAPPATKPKPIS</sequence>
<dbReference type="Gene3D" id="1.10.1670.10">
    <property type="entry name" value="Helix-hairpin-Helix base-excision DNA repair enzymes (C-terminal)"/>
    <property type="match status" value="1"/>
</dbReference>
<evidence type="ECO:0000313" key="12">
    <source>
        <dbReference type="Proteomes" id="UP000290253"/>
    </source>
</evidence>
<dbReference type="GO" id="GO:0019104">
    <property type="term" value="F:DNA N-glycosylase activity"/>
    <property type="evidence" value="ECO:0007669"/>
    <property type="project" value="UniProtKB-ARBA"/>
</dbReference>
<dbReference type="InterPro" id="IPR000445">
    <property type="entry name" value="HhH_motif"/>
</dbReference>
<protein>
    <submittedName>
        <fullName evidence="11">Base excision DNA repair protein</fullName>
    </submittedName>
</protein>
<evidence type="ECO:0000256" key="1">
    <source>
        <dbReference type="ARBA" id="ARBA00008343"/>
    </source>
</evidence>
<evidence type="ECO:0000256" key="5">
    <source>
        <dbReference type="ARBA" id="ARBA00022801"/>
    </source>
</evidence>
<comment type="similarity">
    <text evidence="1">Belongs to the Nth/MutY family.</text>
</comment>